<gene>
    <name evidence="2" type="ORF">F4553_004392</name>
</gene>
<feature type="compositionally biased region" description="Low complexity" evidence="1">
    <location>
        <begin position="236"/>
        <end position="255"/>
    </location>
</feature>
<evidence type="ECO:0000313" key="3">
    <source>
        <dbReference type="Proteomes" id="UP000587527"/>
    </source>
</evidence>
<comment type="caution">
    <text evidence="2">The sequence shown here is derived from an EMBL/GenBank/DDBJ whole genome shotgun (WGS) entry which is preliminary data.</text>
</comment>
<name>A0A841BVR4_9ACTN</name>
<organism evidence="2 3">
    <name type="scientific">Allocatelliglobosispora scoriae</name>
    <dbReference type="NCBI Taxonomy" id="643052"/>
    <lineage>
        <taxon>Bacteria</taxon>
        <taxon>Bacillati</taxon>
        <taxon>Actinomycetota</taxon>
        <taxon>Actinomycetes</taxon>
        <taxon>Micromonosporales</taxon>
        <taxon>Micromonosporaceae</taxon>
        <taxon>Allocatelliglobosispora</taxon>
    </lineage>
</organism>
<proteinExistence type="predicted"/>
<sequence>MKLEPWRDRELAAGKAHGAAVCAFGHKATSNSAGTNRTDTLALGGIPLPRLRSDTAAIRWAPSASRARCMCRDNRERQRTKVVGGCPAAPTSTARPRSPVCRSTTRSSWETVPRDRTSAGRRRHCHTKPTASAPGPDRTKSGSHGMQGEPKAADRSRACGPLSFDAPKSKHPEVPSIGGSRGFITHIAHNAKPTTDRRTKYRQGSASAVWGSTGYTRPTAPTVRLGLLPTAEGRSPEPASAATPTRTAQPQTGLPSAGGPGSSPTAAAASCGSADRGSADPKLENGDQRDRARGDQRGRASGRQQRAGPGGEAQRCGGQARRWTESGGLSRRWTGDRRTGAKTVIRGGVSVHRPVGRDLPVSLDRSESATNVGGVVELRDTLRSTQAEVRGALLDRQVGGALLTGCGRHRHR</sequence>
<evidence type="ECO:0000256" key="1">
    <source>
        <dbReference type="SAM" id="MobiDB-lite"/>
    </source>
</evidence>
<accession>A0A841BVR4</accession>
<feature type="compositionally biased region" description="Basic and acidic residues" evidence="1">
    <location>
        <begin position="277"/>
        <end position="298"/>
    </location>
</feature>
<keyword evidence="3" id="KW-1185">Reference proteome</keyword>
<dbReference type="EMBL" id="JACHMN010000002">
    <property type="protein sequence ID" value="MBB5871013.1"/>
    <property type="molecule type" value="Genomic_DNA"/>
</dbReference>
<feature type="region of interest" description="Disordered" evidence="1">
    <location>
        <begin position="82"/>
        <end position="335"/>
    </location>
</feature>
<protein>
    <submittedName>
        <fullName evidence="2">Uncharacterized protein</fullName>
    </submittedName>
</protein>
<evidence type="ECO:0000313" key="2">
    <source>
        <dbReference type="EMBL" id="MBB5871013.1"/>
    </source>
</evidence>
<feature type="compositionally biased region" description="Low complexity" evidence="1">
    <location>
        <begin position="262"/>
        <end position="276"/>
    </location>
</feature>
<dbReference type="AlphaFoldDB" id="A0A841BVR4"/>
<dbReference type="Proteomes" id="UP000587527">
    <property type="component" value="Unassembled WGS sequence"/>
</dbReference>
<feature type="compositionally biased region" description="Polar residues" evidence="1">
    <location>
        <begin position="90"/>
        <end position="110"/>
    </location>
</feature>
<reference evidence="2 3" key="1">
    <citation type="submission" date="2020-08" db="EMBL/GenBank/DDBJ databases">
        <title>Sequencing the genomes of 1000 actinobacteria strains.</title>
        <authorList>
            <person name="Klenk H.-P."/>
        </authorList>
    </citation>
    <scope>NUCLEOTIDE SEQUENCE [LARGE SCALE GENOMIC DNA]</scope>
    <source>
        <strain evidence="2 3">DSM 45362</strain>
    </source>
</reference>